<keyword evidence="7" id="KW-1185">Reference proteome</keyword>
<dbReference type="PANTHER" id="PTHR22589">
    <property type="entry name" value="CARNITINE O-ACYLTRANSFERASE"/>
    <property type="match status" value="1"/>
</dbReference>
<dbReference type="InterPro" id="IPR039551">
    <property type="entry name" value="Cho/carn_acyl_trans"/>
</dbReference>
<comment type="similarity">
    <text evidence="1">Belongs to the carnitine/choline acetyltransferase family.</text>
</comment>
<dbReference type="EMBL" id="KB932206">
    <property type="protein sequence ID" value="KCV69647.1"/>
    <property type="molecule type" value="Genomic_DNA"/>
</dbReference>
<protein>
    <recommendedName>
        <fullName evidence="5">Choline/carnitine acyltransferase domain-containing protein</fullName>
    </recommendedName>
</protein>
<dbReference type="eggNOG" id="KOG3718">
    <property type="taxonomic scope" value="Eukaryota"/>
</dbReference>
<evidence type="ECO:0000259" key="5">
    <source>
        <dbReference type="Pfam" id="PF00755"/>
    </source>
</evidence>
<evidence type="ECO:0000256" key="3">
    <source>
        <dbReference type="ARBA" id="ARBA00023315"/>
    </source>
</evidence>
<dbReference type="Gene3D" id="3.30.559.10">
    <property type="entry name" value="Chloramphenicol acetyltransferase-like domain"/>
    <property type="match status" value="1"/>
</dbReference>
<dbReference type="RefSeq" id="XP_009496212.1">
    <property type="nucleotide sequence ID" value="XM_009497937.1"/>
</dbReference>
<dbReference type="GO" id="GO:0016746">
    <property type="term" value="F:acyltransferase activity"/>
    <property type="evidence" value="ECO:0007669"/>
    <property type="project" value="UniProtKB-KW"/>
</dbReference>
<keyword evidence="2" id="KW-0808">Transferase</keyword>
<dbReference type="AlphaFoldDB" id="A0A058Z7Z6"/>
<evidence type="ECO:0000256" key="2">
    <source>
        <dbReference type="ARBA" id="ARBA00022679"/>
    </source>
</evidence>
<reference evidence="6" key="1">
    <citation type="submission" date="2013-04" db="EMBL/GenBank/DDBJ databases">
        <title>The Genome Sequence of Fonticula alba ATCC 38817.</title>
        <authorList>
            <consortium name="The Broad Institute Genomics Platform"/>
            <person name="Russ C."/>
            <person name="Cuomo C."/>
            <person name="Burger G."/>
            <person name="Gray M.W."/>
            <person name="Holland P.W.H."/>
            <person name="King N."/>
            <person name="Lang F.B.F."/>
            <person name="Roger A.J."/>
            <person name="Ruiz-Trillo I."/>
            <person name="Brown M."/>
            <person name="Walker B."/>
            <person name="Young S."/>
            <person name="Zeng Q."/>
            <person name="Gargeya S."/>
            <person name="Fitzgerald M."/>
            <person name="Haas B."/>
            <person name="Abouelleil A."/>
            <person name="Allen A.W."/>
            <person name="Alvarado L."/>
            <person name="Arachchi H.M."/>
            <person name="Berlin A.M."/>
            <person name="Chapman S.B."/>
            <person name="Gainer-Dewar J."/>
            <person name="Goldberg J."/>
            <person name="Griggs A."/>
            <person name="Gujja S."/>
            <person name="Hansen M."/>
            <person name="Howarth C."/>
            <person name="Imamovic A."/>
            <person name="Ireland A."/>
            <person name="Larimer J."/>
            <person name="McCowan C."/>
            <person name="Murphy C."/>
            <person name="Pearson M."/>
            <person name="Poon T.W."/>
            <person name="Priest M."/>
            <person name="Roberts A."/>
            <person name="Saif S."/>
            <person name="Shea T."/>
            <person name="Sisk P."/>
            <person name="Sykes S."/>
            <person name="Wortman J."/>
            <person name="Nusbaum C."/>
            <person name="Birren B."/>
        </authorList>
    </citation>
    <scope>NUCLEOTIDE SEQUENCE [LARGE SCALE GENOMIC DNA]</scope>
    <source>
        <strain evidence="6">ATCC 38817</strain>
    </source>
</reference>
<dbReference type="Proteomes" id="UP000030693">
    <property type="component" value="Unassembled WGS sequence"/>
</dbReference>
<keyword evidence="3" id="KW-0012">Acyltransferase</keyword>
<gene>
    <name evidence="6" type="ORF">H696_04063</name>
</gene>
<dbReference type="OrthoDB" id="240216at2759"/>
<proteinExistence type="inferred from homology"/>
<organism evidence="6">
    <name type="scientific">Fonticula alba</name>
    <name type="common">Slime mold</name>
    <dbReference type="NCBI Taxonomy" id="691883"/>
    <lineage>
        <taxon>Eukaryota</taxon>
        <taxon>Rotosphaerida</taxon>
        <taxon>Fonticulaceae</taxon>
        <taxon>Fonticula</taxon>
    </lineage>
</organism>
<evidence type="ECO:0000313" key="6">
    <source>
        <dbReference type="EMBL" id="KCV69647.1"/>
    </source>
</evidence>
<dbReference type="InterPro" id="IPR023213">
    <property type="entry name" value="CAT-like_dom_sf"/>
</dbReference>
<sequence length="687" mass="75921">MTFWFKNSPSKWFELSERQANGQPIDMDLARLLLGPSTDGRIPPTFKHQASLPPLPVPALEKTLQRVLINAEPFGLDADGHDTAEMAALRRDVAQFLAPGGLGQRLQGLLQAHAQAIDAKAAADPAQHKSWLEDWWLQYAYLIWRTPLPTTSNWFIIFPRHPASLGTADGRVCPIARASLVIRKGAEFVELLRREHVPIDSLREQPLCMNQIRSAFANCRIPGPGSDTIRKTSVHDTNHIIIMIDGQMFRLEIFDASRKIISPLDIYKKIHSFISFAQSVRSQPAIGLLTGADRDTWTDARDHLLARDPGGLNARSLDQVETCLFLVSFDLDYTPATRGELGSRVLLSTGANHNRWCDHTLNLVVCADGEVGAACEHTPLDAPSLCHNALSYINCAEEREELLALESQGRIYATEPSTSDALAALLRWNIDETISQALATAKATVDEYTRNFRYAALETNLLGSDWLRQKRVSADGFMQLTIQLAYLRAHPLRPPAGVYESGMTRAFLHGRTDVLRSLTLASRKFCLSMLDEGATDADRLQLLEAALRRHRSLLIETVTGTAIDRHMLALRILAMELVSQGELSEVPALLAPADGSILALAGRFLLSTSNLSPAQYSIGGYAPMYSEGYGVCYGLNDHSLWISVTSNQANGDTDAFMLKHAIEQSMQDMIALIRRGTDDAGEPRTKL</sequence>
<dbReference type="OMA" id="RYTCEYL"/>
<feature type="domain" description="Choline/carnitine acyltransferase" evidence="5">
    <location>
        <begin position="55"/>
        <end position="664"/>
    </location>
</feature>
<dbReference type="Pfam" id="PF00755">
    <property type="entry name" value="Carn_acyltransf"/>
    <property type="match status" value="1"/>
</dbReference>
<accession>A0A058Z7Z6</accession>
<dbReference type="InterPro" id="IPR000542">
    <property type="entry name" value="Carn_acyl_trans"/>
</dbReference>
<dbReference type="STRING" id="691883.A0A058Z7Z6"/>
<dbReference type="SUPFAM" id="SSF52777">
    <property type="entry name" value="CoA-dependent acyltransferases"/>
    <property type="match status" value="2"/>
</dbReference>
<name>A0A058Z7Z6_FONAL</name>
<evidence type="ECO:0000256" key="4">
    <source>
        <dbReference type="PIRSR" id="PIRSR600542-1"/>
    </source>
</evidence>
<dbReference type="PANTHER" id="PTHR22589:SF67">
    <property type="entry name" value="PEROXISOMAL CARNITINE O-OCTANOYLTRANSFERASE"/>
    <property type="match status" value="1"/>
</dbReference>
<evidence type="ECO:0000256" key="1">
    <source>
        <dbReference type="ARBA" id="ARBA00005232"/>
    </source>
</evidence>
<dbReference type="GeneID" id="20528788"/>
<dbReference type="InterPro" id="IPR042231">
    <property type="entry name" value="Cho/carn_acyl_trans_2"/>
</dbReference>
<evidence type="ECO:0000313" key="7">
    <source>
        <dbReference type="Proteomes" id="UP000030693"/>
    </source>
</evidence>
<dbReference type="Gene3D" id="3.30.559.70">
    <property type="entry name" value="Choline/Carnitine o-acyltransferase, domain 2"/>
    <property type="match status" value="1"/>
</dbReference>
<feature type="active site" description="Proton acceptor" evidence="4">
    <location>
        <position position="377"/>
    </location>
</feature>